<dbReference type="AlphaFoldDB" id="A0AAV8R0G6"/>
<evidence type="ECO:0000313" key="3">
    <source>
        <dbReference type="Proteomes" id="UP001222027"/>
    </source>
</evidence>
<organism evidence="2 3">
    <name type="scientific">Ensete ventricosum</name>
    <name type="common">Abyssinian banana</name>
    <name type="synonym">Musa ensete</name>
    <dbReference type="NCBI Taxonomy" id="4639"/>
    <lineage>
        <taxon>Eukaryota</taxon>
        <taxon>Viridiplantae</taxon>
        <taxon>Streptophyta</taxon>
        <taxon>Embryophyta</taxon>
        <taxon>Tracheophyta</taxon>
        <taxon>Spermatophyta</taxon>
        <taxon>Magnoliopsida</taxon>
        <taxon>Liliopsida</taxon>
        <taxon>Zingiberales</taxon>
        <taxon>Musaceae</taxon>
        <taxon>Ensete</taxon>
    </lineage>
</organism>
<reference evidence="2 3" key="1">
    <citation type="submission" date="2022-12" db="EMBL/GenBank/DDBJ databases">
        <title>Chromosome-scale assembly of the Ensete ventricosum genome.</title>
        <authorList>
            <person name="Dussert Y."/>
            <person name="Stocks J."/>
            <person name="Wendawek A."/>
            <person name="Woldeyes F."/>
            <person name="Nichols R.A."/>
            <person name="Borrell J.S."/>
        </authorList>
    </citation>
    <scope>NUCLEOTIDE SEQUENCE [LARGE SCALE GENOMIC DNA]</scope>
    <source>
        <strain evidence="3">cv. Maze</strain>
        <tissue evidence="2">Seeds</tissue>
    </source>
</reference>
<proteinExistence type="predicted"/>
<sequence>MIGADAKALQALEAMKSHHDFDSTICLESLGSVRKHFSIPSENDEHELDARKSPGRGGGGASCNCTLGSVPAPTSPPPSIPPVESGSASDVPEIPIEEARGRVINSLDGKVTLLRQELQDLKEGGNPDAVAATEV</sequence>
<accession>A0AAV8R0G6</accession>
<name>A0AAV8R0G6_ENSVE</name>
<protein>
    <submittedName>
        <fullName evidence="2">Uncharacterized protein</fullName>
    </submittedName>
</protein>
<comment type="caution">
    <text evidence="2">The sequence shown here is derived from an EMBL/GenBank/DDBJ whole genome shotgun (WGS) entry which is preliminary data.</text>
</comment>
<evidence type="ECO:0000256" key="1">
    <source>
        <dbReference type="SAM" id="MobiDB-lite"/>
    </source>
</evidence>
<evidence type="ECO:0000313" key="2">
    <source>
        <dbReference type="EMBL" id="KAJ8484737.1"/>
    </source>
</evidence>
<dbReference type="Proteomes" id="UP001222027">
    <property type="component" value="Unassembled WGS sequence"/>
</dbReference>
<keyword evidence="3" id="KW-1185">Reference proteome</keyword>
<feature type="region of interest" description="Disordered" evidence="1">
    <location>
        <begin position="38"/>
        <end position="94"/>
    </location>
</feature>
<dbReference type="EMBL" id="JAQQAF010000005">
    <property type="protein sequence ID" value="KAJ8484737.1"/>
    <property type="molecule type" value="Genomic_DNA"/>
</dbReference>
<gene>
    <name evidence="2" type="ORF">OPV22_017222</name>
</gene>